<proteinExistence type="predicted"/>
<evidence type="ECO:0000313" key="2">
    <source>
        <dbReference type="EMBL" id="VAW41838.1"/>
    </source>
</evidence>
<dbReference type="PRINTS" id="PR00419">
    <property type="entry name" value="ADXRDTASE"/>
</dbReference>
<dbReference type="PROSITE" id="PS51085">
    <property type="entry name" value="2FE2S_FER_2"/>
    <property type="match status" value="1"/>
</dbReference>
<dbReference type="InterPro" id="IPR036188">
    <property type="entry name" value="FAD/NAD-bd_sf"/>
</dbReference>
<organism evidence="2">
    <name type="scientific">hydrothermal vent metagenome</name>
    <dbReference type="NCBI Taxonomy" id="652676"/>
    <lineage>
        <taxon>unclassified sequences</taxon>
        <taxon>metagenomes</taxon>
        <taxon>ecological metagenomes</taxon>
    </lineage>
</organism>
<protein>
    <submittedName>
        <fullName evidence="2">Formate dehydrogenase-O, major subunit</fullName>
        <ecNumber evidence="2">1.2.1.2</ecNumber>
    </submittedName>
</protein>
<sequence>MSINLIIDGQEITAQEGITVLTAARRAGIHIPTLCRVGDKNAEQPCKLCLVEIDGDKTPLRSCMTIVKEGMRVVTTSDQLVEQRKERLTILVATHFGDCKAPCNLTCPGQINVQGYIAHIAKGQYEEAMRLIMERNPFPFSVGRVCPRFCETRCRRILVDEPVSINHLKRFVADWCMANKIDLKLSREPATGKRIAVIGGGPAGLTNAFYLARKGHQVTVFEAMPKLGGMLRYGIPDYKISPKILDYETSAILRLGISVRFEQRW</sequence>
<dbReference type="GO" id="GO:0051536">
    <property type="term" value="F:iron-sulfur cluster binding"/>
    <property type="evidence" value="ECO:0007669"/>
    <property type="project" value="InterPro"/>
</dbReference>
<feature type="non-terminal residue" evidence="2">
    <location>
        <position position="265"/>
    </location>
</feature>
<dbReference type="EC" id="1.2.1.2" evidence="2"/>
<dbReference type="SUPFAM" id="SSF51905">
    <property type="entry name" value="FAD/NAD(P)-binding domain"/>
    <property type="match status" value="1"/>
</dbReference>
<dbReference type="InterPro" id="IPR001041">
    <property type="entry name" value="2Fe-2S_ferredoxin-type"/>
</dbReference>
<dbReference type="InterPro" id="IPR028261">
    <property type="entry name" value="DPD_II"/>
</dbReference>
<feature type="domain" description="2Fe-2S ferredoxin-type" evidence="1">
    <location>
        <begin position="1"/>
        <end position="79"/>
    </location>
</feature>
<dbReference type="Pfam" id="PF14691">
    <property type="entry name" value="Fer4_20"/>
    <property type="match status" value="1"/>
</dbReference>
<dbReference type="Pfam" id="PF13510">
    <property type="entry name" value="Fer2_4"/>
    <property type="match status" value="1"/>
</dbReference>
<reference evidence="2" key="1">
    <citation type="submission" date="2018-06" db="EMBL/GenBank/DDBJ databases">
        <authorList>
            <person name="Zhirakovskaya E."/>
        </authorList>
    </citation>
    <scope>NUCLEOTIDE SEQUENCE</scope>
</reference>
<dbReference type="Pfam" id="PF13450">
    <property type="entry name" value="NAD_binding_8"/>
    <property type="match status" value="1"/>
</dbReference>
<dbReference type="PANTHER" id="PTHR43100:SF3">
    <property type="entry name" value="FAD_NAD(P)-BINDING DOMAIN-CONTAINING PROTEIN"/>
    <property type="match status" value="1"/>
</dbReference>
<dbReference type="InterPro" id="IPR036010">
    <property type="entry name" value="2Fe-2S_ferredoxin-like_sf"/>
</dbReference>
<dbReference type="EMBL" id="UOEX01000401">
    <property type="protein sequence ID" value="VAW41838.1"/>
    <property type="molecule type" value="Genomic_DNA"/>
</dbReference>
<keyword evidence="2" id="KW-0560">Oxidoreductase</keyword>
<name>A0A3B0VDY9_9ZZZZ</name>
<dbReference type="GO" id="GO:0016491">
    <property type="term" value="F:oxidoreductase activity"/>
    <property type="evidence" value="ECO:0007669"/>
    <property type="project" value="UniProtKB-KW"/>
</dbReference>
<dbReference type="PANTHER" id="PTHR43100">
    <property type="entry name" value="GLUTAMATE SYNTHASE [NADPH] SMALL CHAIN"/>
    <property type="match status" value="1"/>
</dbReference>
<dbReference type="InterPro" id="IPR051394">
    <property type="entry name" value="Glutamate_Synthase"/>
</dbReference>
<evidence type="ECO:0000259" key="1">
    <source>
        <dbReference type="PROSITE" id="PS51085"/>
    </source>
</evidence>
<dbReference type="Gene3D" id="1.10.1060.10">
    <property type="entry name" value="Alpha-helical ferredoxin"/>
    <property type="match status" value="1"/>
</dbReference>
<gene>
    <name evidence="2" type="ORF">MNBD_DELTA03-83</name>
</gene>
<accession>A0A3B0VDY9</accession>
<dbReference type="SUPFAM" id="SSF54292">
    <property type="entry name" value="2Fe-2S ferredoxin-like"/>
    <property type="match status" value="1"/>
</dbReference>
<dbReference type="Gene3D" id="3.50.50.60">
    <property type="entry name" value="FAD/NAD(P)-binding domain"/>
    <property type="match status" value="1"/>
</dbReference>
<dbReference type="InterPro" id="IPR009051">
    <property type="entry name" value="Helical_ferredxn"/>
</dbReference>
<dbReference type="CDD" id="cd00207">
    <property type="entry name" value="fer2"/>
    <property type="match status" value="1"/>
</dbReference>
<dbReference type="AlphaFoldDB" id="A0A3B0VDY9"/>